<organism evidence="1 2">
    <name type="scientific">Reticulomyxa filosa</name>
    <dbReference type="NCBI Taxonomy" id="46433"/>
    <lineage>
        <taxon>Eukaryota</taxon>
        <taxon>Sar</taxon>
        <taxon>Rhizaria</taxon>
        <taxon>Retaria</taxon>
        <taxon>Foraminifera</taxon>
        <taxon>Monothalamids</taxon>
        <taxon>Reticulomyxidae</taxon>
        <taxon>Reticulomyxa</taxon>
    </lineage>
</organism>
<name>X6MHM9_RETFI</name>
<dbReference type="AlphaFoldDB" id="X6MHM9"/>
<evidence type="ECO:0000313" key="1">
    <source>
        <dbReference type="EMBL" id="ETO13359.1"/>
    </source>
</evidence>
<evidence type="ECO:0000313" key="2">
    <source>
        <dbReference type="Proteomes" id="UP000023152"/>
    </source>
</evidence>
<evidence type="ECO:0008006" key="3">
    <source>
        <dbReference type="Google" id="ProtNLM"/>
    </source>
</evidence>
<dbReference type="Gene3D" id="3.30.110.20">
    <property type="entry name" value="Alba-like domain"/>
    <property type="match status" value="1"/>
</dbReference>
<dbReference type="OrthoDB" id="1699369at2759"/>
<dbReference type="EMBL" id="ASPP01020658">
    <property type="protein sequence ID" value="ETO13359.1"/>
    <property type="molecule type" value="Genomic_DNA"/>
</dbReference>
<proteinExistence type="predicted"/>
<dbReference type="Proteomes" id="UP000023152">
    <property type="component" value="Unassembled WGS sequence"/>
</dbReference>
<sequence>MFNFKNVYDDIGMSSDAVANDTKEEIQTVGAIEKTKDESQGNAEKDSIYIKPLPNRLIITTRPPKFGRLSFFIERARKILRHDETLTITGVDRAITLTCTLVELLKRQKIAKVTKIATNMNLNPNFRRYGGNVAWGEPVPTIVFHLVRGEHATYVSDFQQRKVIEIFEINDPEHSGRLKKKKVEELNLSKTFLSAPQQGKEAEDLLRSIGDEISLPDFIRYSSLLIHPLLKPSLFKSGLVSLGIGPQEQQQQQEEENIE</sequence>
<protein>
    <recommendedName>
        <fullName evidence="3">DNA/RNA-binding protein Alba-like domain-containing protein</fullName>
    </recommendedName>
</protein>
<reference evidence="1 2" key="1">
    <citation type="journal article" date="2013" name="Curr. Biol.">
        <title>The Genome of the Foraminiferan Reticulomyxa filosa.</title>
        <authorList>
            <person name="Glockner G."/>
            <person name="Hulsmann N."/>
            <person name="Schleicher M."/>
            <person name="Noegel A.A."/>
            <person name="Eichinger L."/>
            <person name="Gallinger C."/>
            <person name="Pawlowski J."/>
            <person name="Sierra R."/>
            <person name="Euteneuer U."/>
            <person name="Pillet L."/>
            <person name="Moustafa A."/>
            <person name="Platzer M."/>
            <person name="Groth M."/>
            <person name="Szafranski K."/>
            <person name="Schliwa M."/>
        </authorList>
    </citation>
    <scope>NUCLEOTIDE SEQUENCE [LARGE SCALE GENOMIC DNA]</scope>
</reference>
<accession>X6MHM9</accession>
<dbReference type="GO" id="GO:0003676">
    <property type="term" value="F:nucleic acid binding"/>
    <property type="evidence" value="ECO:0007669"/>
    <property type="project" value="InterPro"/>
</dbReference>
<keyword evidence="2" id="KW-1185">Reference proteome</keyword>
<comment type="caution">
    <text evidence="1">The sequence shown here is derived from an EMBL/GenBank/DDBJ whole genome shotgun (WGS) entry which is preliminary data.</text>
</comment>
<gene>
    <name evidence="1" type="ORF">RFI_24015</name>
</gene>
<dbReference type="SUPFAM" id="SSF82704">
    <property type="entry name" value="AlbA-like"/>
    <property type="match status" value="1"/>
</dbReference>
<dbReference type="InterPro" id="IPR036882">
    <property type="entry name" value="Alba-like_dom_sf"/>
</dbReference>